<sequence length="469" mass="54058">MSITETNTDTERKTISPYDEWATKFLMKVLKLTIKKFRSTDKSITEPAASSSTLEVWNGRYSAVRNLLGLLQMSLEETESKWKDRISLLPDSLLCHILSFLTTMEAVCTSVLSSRWRGLWKWVPSLDLVSSDFPSDKVCVDFINEFLLNFKTLSEFKLCIIEQDDSDNDASLYEPCLDKVTKHRIQHIEVVCYKDTEIPLTLPVCEALVSLKLYSVKLNDFESLSLPCLKVMCLEHVIFPHNAVLDTPRLEHLTLTGCQSESFMIIKRMSDHVKVDIEVVFEPKDYDFSERNIIYYLINNFSAVKDMTLSWYTLGLIYCLQGMNPLPKFRNLTRLRATTWLEYSFELLPFVLESCPNLRHLTLKLVKGNNLEAVVNSFSKVLSFCLVSSLEYVDIESPITEKAREEEVVRYFLGNATSLKKLVLRLNVSDGEKHDLEVLKQRFDSPRRSSLCQFDVLLVVQTPDKMKEL</sequence>
<proteinExistence type="predicted"/>
<dbReference type="InterPro" id="IPR032675">
    <property type="entry name" value="LRR_dom_sf"/>
</dbReference>
<dbReference type="InterPro" id="IPR001810">
    <property type="entry name" value="F-box_dom"/>
</dbReference>
<dbReference type="Pfam" id="PF00646">
    <property type="entry name" value="F-box"/>
    <property type="match status" value="1"/>
</dbReference>
<dbReference type="InterPro" id="IPR036047">
    <property type="entry name" value="F-box-like_dom_sf"/>
</dbReference>
<dbReference type="PANTHER" id="PTHR31900">
    <property type="entry name" value="F-BOX/RNI SUPERFAMILY PROTEIN-RELATED"/>
    <property type="match status" value="1"/>
</dbReference>
<accession>A0A816P0V0</accession>
<organism evidence="2">
    <name type="scientific">Brassica napus</name>
    <name type="common">Rape</name>
    <dbReference type="NCBI Taxonomy" id="3708"/>
    <lineage>
        <taxon>Eukaryota</taxon>
        <taxon>Viridiplantae</taxon>
        <taxon>Streptophyta</taxon>
        <taxon>Embryophyta</taxon>
        <taxon>Tracheophyta</taxon>
        <taxon>Spermatophyta</taxon>
        <taxon>Magnoliopsida</taxon>
        <taxon>eudicotyledons</taxon>
        <taxon>Gunneridae</taxon>
        <taxon>Pentapetalae</taxon>
        <taxon>rosids</taxon>
        <taxon>malvids</taxon>
        <taxon>Brassicales</taxon>
        <taxon>Brassicaceae</taxon>
        <taxon>Brassiceae</taxon>
        <taxon>Brassica</taxon>
    </lineage>
</organism>
<dbReference type="EMBL" id="HG994363">
    <property type="protein sequence ID" value="CAF2042646.1"/>
    <property type="molecule type" value="Genomic_DNA"/>
</dbReference>
<dbReference type="SUPFAM" id="SSF52047">
    <property type="entry name" value="RNI-like"/>
    <property type="match status" value="1"/>
</dbReference>
<dbReference type="Pfam" id="PF08387">
    <property type="entry name" value="FBD"/>
    <property type="match status" value="1"/>
</dbReference>
<dbReference type="Gene3D" id="3.80.10.10">
    <property type="entry name" value="Ribonuclease Inhibitor"/>
    <property type="match status" value="1"/>
</dbReference>
<feature type="domain" description="FBD" evidence="1">
    <location>
        <begin position="384"/>
        <end position="457"/>
    </location>
</feature>
<protein>
    <submittedName>
        <fullName evidence="2">(rape) hypothetical protein</fullName>
    </submittedName>
</protein>
<gene>
    <name evidence="2" type="ORF">DARMORV10_A09P26640.1</name>
</gene>
<dbReference type="SMART" id="SM00579">
    <property type="entry name" value="FBD"/>
    <property type="match status" value="1"/>
</dbReference>
<dbReference type="InterPro" id="IPR050232">
    <property type="entry name" value="FBL13/AtMIF1-like"/>
</dbReference>
<dbReference type="CDD" id="cd22160">
    <property type="entry name" value="F-box_AtFBL13-like"/>
    <property type="match status" value="1"/>
</dbReference>
<dbReference type="SUPFAM" id="SSF81383">
    <property type="entry name" value="F-box domain"/>
    <property type="match status" value="1"/>
</dbReference>
<name>A0A816P0V0_BRANA</name>
<dbReference type="InterPro" id="IPR006566">
    <property type="entry name" value="FBD"/>
</dbReference>
<dbReference type="Proteomes" id="UP001295469">
    <property type="component" value="Chromosome A09"/>
</dbReference>
<dbReference type="PANTHER" id="PTHR31900:SF33">
    <property type="entry name" value="PROTEIN WITH RNI-LIKE_FBD-LIKE DOMAIN"/>
    <property type="match status" value="1"/>
</dbReference>
<dbReference type="InterPro" id="IPR053781">
    <property type="entry name" value="F-box_AtFBL13-like"/>
</dbReference>
<reference evidence="2" key="1">
    <citation type="submission" date="2021-01" db="EMBL/GenBank/DDBJ databases">
        <authorList>
            <consortium name="Genoscope - CEA"/>
            <person name="William W."/>
        </authorList>
    </citation>
    <scope>NUCLEOTIDE SEQUENCE</scope>
</reference>
<evidence type="ECO:0000259" key="1">
    <source>
        <dbReference type="SMART" id="SM00579"/>
    </source>
</evidence>
<dbReference type="AlphaFoldDB" id="A0A816P0V0"/>
<evidence type="ECO:0000313" key="2">
    <source>
        <dbReference type="EMBL" id="CAF2042646.1"/>
    </source>
</evidence>